<gene>
    <name evidence="4" type="ORF">ACFS1K_14605</name>
</gene>
<evidence type="ECO:0000313" key="4">
    <source>
        <dbReference type="EMBL" id="MFD2791003.1"/>
    </source>
</evidence>
<evidence type="ECO:0000259" key="3">
    <source>
        <dbReference type="Pfam" id="PF22725"/>
    </source>
</evidence>
<feature type="domain" description="GFO/IDH/MocA-like oxidoreductase" evidence="3">
    <location>
        <begin position="136"/>
        <end position="260"/>
    </location>
</feature>
<proteinExistence type="predicted"/>
<dbReference type="Gene3D" id="3.30.360.10">
    <property type="entry name" value="Dihydrodipicolinate Reductase, domain 2"/>
    <property type="match status" value="1"/>
</dbReference>
<dbReference type="Proteomes" id="UP001597532">
    <property type="component" value="Unassembled WGS sequence"/>
</dbReference>
<evidence type="ECO:0000256" key="1">
    <source>
        <dbReference type="ARBA" id="ARBA00023002"/>
    </source>
</evidence>
<keyword evidence="1" id="KW-0560">Oxidoreductase</keyword>
<dbReference type="InterPro" id="IPR000683">
    <property type="entry name" value="Gfo/Idh/MocA-like_OxRdtase_N"/>
</dbReference>
<dbReference type="PANTHER" id="PTHR43818:SF11">
    <property type="entry name" value="BCDNA.GH03377"/>
    <property type="match status" value="1"/>
</dbReference>
<name>A0ABW5VLA1_9FLAO</name>
<protein>
    <submittedName>
        <fullName evidence="4">Gfo/Idh/MocA family protein</fullName>
    </submittedName>
</protein>
<feature type="domain" description="Gfo/Idh/MocA-like oxidoreductase N-terminal" evidence="2">
    <location>
        <begin position="8"/>
        <end position="128"/>
    </location>
</feature>
<dbReference type="InterPro" id="IPR055170">
    <property type="entry name" value="GFO_IDH_MocA-like_dom"/>
</dbReference>
<dbReference type="SUPFAM" id="SSF51735">
    <property type="entry name" value="NAD(P)-binding Rossmann-fold domains"/>
    <property type="match status" value="1"/>
</dbReference>
<evidence type="ECO:0000313" key="5">
    <source>
        <dbReference type="Proteomes" id="UP001597532"/>
    </source>
</evidence>
<dbReference type="PANTHER" id="PTHR43818">
    <property type="entry name" value="BCDNA.GH03377"/>
    <property type="match status" value="1"/>
</dbReference>
<dbReference type="SUPFAM" id="SSF55347">
    <property type="entry name" value="Glyceraldehyde-3-phosphate dehydrogenase-like, C-terminal domain"/>
    <property type="match status" value="1"/>
</dbReference>
<dbReference type="InterPro" id="IPR050463">
    <property type="entry name" value="Gfo/Idh/MocA_oxidrdct_glycsds"/>
</dbReference>
<dbReference type="InterPro" id="IPR036291">
    <property type="entry name" value="NAD(P)-bd_dom_sf"/>
</dbReference>
<dbReference type="Pfam" id="PF22725">
    <property type="entry name" value="GFO_IDH_MocA_C3"/>
    <property type="match status" value="1"/>
</dbReference>
<sequence>MDKYRQPLRWGIIGCGAVTEVKSGPPYQHTPNFQLEGVMRRNIEKAEDYAKRHGVPKFYSCGDDLILDSEIDAVYIATPPDTHKLYALKVAEAGKPCCIEKPMASNYADSLEIYNSFSTKGLPLFVAYYRRSLPRFLKIKEWLDRGNIGAVRHIRWQFCRPPSALDLEKSYNWRTDALIAPGGYFDDLASHGLDLFAYLLGEMDEVFGTSTNQQGLYAAKDAIAASWVHKNGVLGTAHWNFATFNSEDRVEILGSEGKIEFSIFNEEDVALENKEGVTRTFIEHPLHVQQYHVENIRAHLLENREHPSMGKSGLHTSWIMDRILGNL</sequence>
<organism evidence="4 5">
    <name type="scientific">Arenibacter antarcticus</name>
    <dbReference type="NCBI Taxonomy" id="2040469"/>
    <lineage>
        <taxon>Bacteria</taxon>
        <taxon>Pseudomonadati</taxon>
        <taxon>Bacteroidota</taxon>
        <taxon>Flavobacteriia</taxon>
        <taxon>Flavobacteriales</taxon>
        <taxon>Flavobacteriaceae</taxon>
        <taxon>Arenibacter</taxon>
    </lineage>
</organism>
<reference evidence="5" key="1">
    <citation type="journal article" date="2019" name="Int. J. Syst. Evol. Microbiol.">
        <title>The Global Catalogue of Microorganisms (GCM) 10K type strain sequencing project: providing services to taxonomists for standard genome sequencing and annotation.</title>
        <authorList>
            <consortium name="The Broad Institute Genomics Platform"/>
            <consortium name="The Broad Institute Genome Sequencing Center for Infectious Disease"/>
            <person name="Wu L."/>
            <person name="Ma J."/>
        </authorList>
    </citation>
    <scope>NUCLEOTIDE SEQUENCE [LARGE SCALE GENOMIC DNA]</scope>
    <source>
        <strain evidence="5">KCTC 52924</strain>
    </source>
</reference>
<accession>A0ABW5VLA1</accession>
<comment type="caution">
    <text evidence="4">The sequence shown here is derived from an EMBL/GenBank/DDBJ whole genome shotgun (WGS) entry which is preliminary data.</text>
</comment>
<dbReference type="EMBL" id="JBHUOK010000032">
    <property type="protein sequence ID" value="MFD2791003.1"/>
    <property type="molecule type" value="Genomic_DNA"/>
</dbReference>
<evidence type="ECO:0000259" key="2">
    <source>
        <dbReference type="Pfam" id="PF01408"/>
    </source>
</evidence>
<dbReference type="Pfam" id="PF01408">
    <property type="entry name" value="GFO_IDH_MocA"/>
    <property type="match status" value="1"/>
</dbReference>
<dbReference type="RefSeq" id="WP_251806211.1">
    <property type="nucleotide sequence ID" value="NZ_CP166679.1"/>
</dbReference>
<keyword evidence="5" id="KW-1185">Reference proteome</keyword>
<dbReference type="Gene3D" id="3.40.50.720">
    <property type="entry name" value="NAD(P)-binding Rossmann-like Domain"/>
    <property type="match status" value="1"/>
</dbReference>